<reference evidence="2 3" key="1">
    <citation type="submission" date="2018-08" db="EMBL/GenBank/DDBJ databases">
        <title>Genome and evolution of the arbuscular mycorrhizal fungus Diversispora epigaea (formerly Glomus versiforme) and its bacterial endosymbionts.</title>
        <authorList>
            <person name="Sun X."/>
            <person name="Fei Z."/>
            <person name="Harrison M."/>
        </authorList>
    </citation>
    <scope>NUCLEOTIDE SEQUENCE [LARGE SCALE GENOMIC DNA]</scope>
    <source>
        <strain evidence="2 3">IT104</strain>
    </source>
</reference>
<feature type="region of interest" description="Disordered" evidence="1">
    <location>
        <begin position="1"/>
        <end position="20"/>
    </location>
</feature>
<proteinExistence type="predicted"/>
<feature type="compositionally biased region" description="Low complexity" evidence="1">
    <location>
        <begin position="377"/>
        <end position="397"/>
    </location>
</feature>
<name>A0A397INZ4_9GLOM</name>
<dbReference type="PANTHER" id="PTHR35385">
    <property type="entry name" value="PROTEIN B, PUTATIVE-RELATED-RELATED"/>
    <property type="match status" value="1"/>
</dbReference>
<evidence type="ECO:0000313" key="2">
    <source>
        <dbReference type="EMBL" id="RHZ75958.1"/>
    </source>
</evidence>
<dbReference type="PANTHER" id="PTHR35385:SF2">
    <property type="entry name" value="PROTEIN B, PUTATIVE-RELATED"/>
    <property type="match status" value="1"/>
</dbReference>
<keyword evidence="3" id="KW-1185">Reference proteome</keyword>
<feature type="compositionally biased region" description="Low complexity" evidence="1">
    <location>
        <begin position="1"/>
        <end position="16"/>
    </location>
</feature>
<dbReference type="Proteomes" id="UP000266861">
    <property type="component" value="Unassembled WGS sequence"/>
</dbReference>
<sequence length="440" mass="50004">MTSNDNNLSSPSSSSSRLELQKRLQLKMKNKTDTTSRTTPRTHEQLPHFLQQVLPDNYTYIIKSYKELDLENFPGAPPAAFDSTFYVNIASAEAIEEWRTAFHNKTGTIFRITRADKVKGIKVIYHKDFHCRHADIAAIKYMQKTYAQKAGQRRSRNTNCQCLAKIRLEKSRLILSHPCEIHLLYNHNHPLEIFNLTPPTPSMISSTTSDESGKSTPQHNLEFDSSDDYCHGIIKFMENTRRARAMNLSHATNFLNQFTTWMEQPQLTSLASAHHHHLNNNSCNNEINNFGQVDIYGNETAFIGYPSPHDHNHHFQPQFTVSPTPTNTIVHFSNNQFIPTNHVATMENDNTTHFTSTSSPPIHHQYLPQQSTTMITSPSLSSPSSSSSSSPSPSLRLSIKRPATDLQTQEIMSVRKRRSTSVKRHIPDIPDMLIGLTQQI</sequence>
<evidence type="ECO:0000313" key="3">
    <source>
        <dbReference type="Proteomes" id="UP000266861"/>
    </source>
</evidence>
<accession>A0A397INZ4</accession>
<gene>
    <name evidence="2" type="ORF">Glove_208g76</name>
</gene>
<organism evidence="2 3">
    <name type="scientific">Diversispora epigaea</name>
    <dbReference type="NCBI Taxonomy" id="1348612"/>
    <lineage>
        <taxon>Eukaryota</taxon>
        <taxon>Fungi</taxon>
        <taxon>Fungi incertae sedis</taxon>
        <taxon>Mucoromycota</taxon>
        <taxon>Glomeromycotina</taxon>
        <taxon>Glomeromycetes</taxon>
        <taxon>Diversisporales</taxon>
        <taxon>Diversisporaceae</taxon>
        <taxon>Diversispora</taxon>
    </lineage>
</organism>
<comment type="caution">
    <text evidence="2">The sequence shown here is derived from an EMBL/GenBank/DDBJ whole genome shotgun (WGS) entry which is preliminary data.</text>
</comment>
<dbReference type="AlphaFoldDB" id="A0A397INZ4"/>
<dbReference type="OrthoDB" id="2367368at2759"/>
<evidence type="ECO:0000256" key="1">
    <source>
        <dbReference type="SAM" id="MobiDB-lite"/>
    </source>
</evidence>
<protein>
    <submittedName>
        <fullName evidence="2">Uncharacterized protein</fullName>
    </submittedName>
</protein>
<feature type="region of interest" description="Disordered" evidence="1">
    <location>
        <begin position="373"/>
        <end position="404"/>
    </location>
</feature>
<feature type="region of interest" description="Disordered" evidence="1">
    <location>
        <begin position="202"/>
        <end position="221"/>
    </location>
</feature>
<dbReference type="EMBL" id="PQFF01000195">
    <property type="protein sequence ID" value="RHZ75958.1"/>
    <property type="molecule type" value="Genomic_DNA"/>
</dbReference>